<keyword evidence="3" id="KW-1185">Reference proteome</keyword>
<dbReference type="AlphaFoldDB" id="A0A316ZAK5"/>
<proteinExistence type="predicted"/>
<dbReference type="Proteomes" id="UP000245946">
    <property type="component" value="Unassembled WGS sequence"/>
</dbReference>
<feature type="region of interest" description="Disordered" evidence="1">
    <location>
        <begin position="286"/>
        <end position="309"/>
    </location>
</feature>
<dbReference type="RefSeq" id="XP_025598333.1">
    <property type="nucleotide sequence ID" value="XM_025744109.1"/>
</dbReference>
<feature type="compositionally biased region" description="Low complexity" evidence="1">
    <location>
        <begin position="173"/>
        <end position="184"/>
    </location>
</feature>
<feature type="compositionally biased region" description="Low complexity" evidence="1">
    <location>
        <begin position="20"/>
        <end position="34"/>
    </location>
</feature>
<feature type="compositionally biased region" description="Basic and acidic residues" evidence="1">
    <location>
        <begin position="141"/>
        <end position="159"/>
    </location>
</feature>
<protein>
    <submittedName>
        <fullName evidence="2">Uncharacterized protein</fullName>
    </submittedName>
</protein>
<dbReference type="GeneID" id="37271653"/>
<sequence length="344" mass="34466">MPVAEPAAASPHEPAPAAPVPAAAARTPPPALAGTAHSALQRVVAHVAHGLLARQRAAPGAVPPPPLHALAQQAGIYVAALDGLRLWIDEAQPLLLAELARAQVREQAEALAAAQAAQAELQRLEEEARVKREAEAAEAARLAREQAEREAEEARRADEMQLDTPPLPEETAEAPAAGTDVVALDSDDDDDKPLAAAGAGPSAPAEPAAAIDLTYSPAATPSAPASSDAPAAPPAPAGAASWNLQDPASLLASLTGIAAAPGLASSAPGDAPPAAAQPDWSQFDLSSIGDLSAFGGGPQTGEDVSMDMGQNLGGLGDFDFDFGEFGRHFGAGDGDGDGYGGQNA</sequence>
<feature type="compositionally biased region" description="Low complexity" evidence="1">
    <location>
        <begin position="194"/>
        <end position="230"/>
    </location>
</feature>
<feature type="compositionally biased region" description="Low complexity" evidence="1">
    <location>
        <begin position="1"/>
        <end position="12"/>
    </location>
</feature>
<evidence type="ECO:0000313" key="2">
    <source>
        <dbReference type="EMBL" id="PWN98054.1"/>
    </source>
</evidence>
<evidence type="ECO:0000313" key="3">
    <source>
        <dbReference type="Proteomes" id="UP000245946"/>
    </source>
</evidence>
<accession>A0A316ZAK5</accession>
<evidence type="ECO:0000256" key="1">
    <source>
        <dbReference type="SAM" id="MobiDB-lite"/>
    </source>
</evidence>
<feature type="region of interest" description="Disordered" evidence="1">
    <location>
        <begin position="1"/>
        <end position="34"/>
    </location>
</feature>
<feature type="region of interest" description="Disordered" evidence="1">
    <location>
        <begin position="141"/>
        <end position="240"/>
    </location>
</feature>
<dbReference type="EMBL" id="KZ819292">
    <property type="protein sequence ID" value="PWN98054.1"/>
    <property type="molecule type" value="Genomic_DNA"/>
</dbReference>
<reference evidence="2 3" key="1">
    <citation type="journal article" date="2018" name="Mol. Biol. Evol.">
        <title>Broad Genomic Sampling Reveals a Smut Pathogenic Ancestry of the Fungal Clade Ustilaginomycotina.</title>
        <authorList>
            <person name="Kijpornyongpan T."/>
            <person name="Mondo S.J."/>
            <person name="Barry K."/>
            <person name="Sandor L."/>
            <person name="Lee J."/>
            <person name="Lipzen A."/>
            <person name="Pangilinan J."/>
            <person name="LaButti K."/>
            <person name="Hainaut M."/>
            <person name="Henrissat B."/>
            <person name="Grigoriev I.V."/>
            <person name="Spatafora J.W."/>
            <person name="Aime M.C."/>
        </authorList>
    </citation>
    <scope>NUCLEOTIDE SEQUENCE [LARGE SCALE GENOMIC DNA]</scope>
    <source>
        <strain evidence="2 3">MCA 4186</strain>
    </source>
</reference>
<organism evidence="2 3">
    <name type="scientific">Tilletiopsis washingtonensis</name>
    <dbReference type="NCBI Taxonomy" id="58919"/>
    <lineage>
        <taxon>Eukaryota</taxon>
        <taxon>Fungi</taxon>
        <taxon>Dikarya</taxon>
        <taxon>Basidiomycota</taxon>
        <taxon>Ustilaginomycotina</taxon>
        <taxon>Exobasidiomycetes</taxon>
        <taxon>Entylomatales</taxon>
        <taxon>Entylomatales incertae sedis</taxon>
        <taxon>Tilletiopsis</taxon>
    </lineage>
</organism>
<name>A0A316ZAK5_9BASI</name>
<gene>
    <name evidence="2" type="ORF">FA09DRAFT_338489</name>
</gene>